<evidence type="ECO:0000313" key="2">
    <source>
        <dbReference type="Proteomes" id="UP001652740"/>
    </source>
</evidence>
<keyword evidence="2" id="KW-1185">Reference proteome</keyword>
<sequence>MADYKDLLKQRSTIRAQLTLFEKYLRPLLETREINKVQTDIEKWVLDEDLDKQIEDREQTENKFFSLIAEAEALLEYYNNENQSETSSANTQSALNLKLPPLHILRFDGQTSMWITFRDTFLSLIHENGSIQEVAKFHYLKSYLDGAASDVISSIAVSAANYRIAWNLLCDRYNNKRILINEHLKAIFSIEPLSKESDKGIRCLIDAFSKNLSALNSLEEPTNSWDTIIIYIAVSKLDSITAGKWEEFRSNKESPTLQNFYTFLRQRATVLETVNANRSNKNEKRNNMGKSKSFIISSKTSPDFSCTVCGLKHKLFDCSMFKSLPIEERIAKVSAGRLCKNCFRGGHRSFQCKMSGCRICKGKHNTLLHKQLSLPVNSTTPPQAHIPCDQQTHDSSTVLTTTHNATILNEPKTTANFSNSIIMSAVAANQALLSTALVKVTNNDKPYILRALLDSGSQSTFITTKALQLIGLNNIQSVHQCVSGIGNTTLNITKLIDITIHSTVNTFSIPIRCYVLPHITDSLPHKSICINGLGIPNNIQLADPKFYQSSEIDILLGADVFWELLDNSKIKLGPKLPILQKTQLGWIITGPISGGSSNSHVIKCHFSQEIYKQLAMFWELEEIPNNPKSLDDNYCERFFRETTKRDDNGRFCVQIPLKESPQVLGDSYNVALKRFKQMERKFKRDSSFHRNYSNFIYEYKELGHLDEISDHEKLGYYLPHHAVIRESSSTTKLRVVFDASSKTSSGKSLNDIQYVGPVVQNDLLSILIRYRQHKFVITGDIEKMYRQILVDPNQRSLQKILWRDNEQQPIKTFQLNTVTYGTASAPFLSTRCLIQLSLVCTDPIIARLLKEDFYVDDFLSGAETEYELKNIVNSVTTILASACFPLRKFRTNAPSIFDDNPDTLTPKDLDVNARTSALGLKWDPRSDTLEFSLNINTQERITKRSILSNSAKLFDPLGLLGLCTIIPKMILQKIWLSKLEWDDPLPKELEQLWIDFILNLNSLSSVRIPRCVCIANPINVELHAFSDASESAYASCMYMRSIDDAGNILVRLLCAKTKVAPLKAISIPRLELCGALLSAYTAYFWTDSSIVLGWLHSQSRDLKTFVSNRVSEIQQLTLAQSWRHVPSQLNPADLASRGLNPKQIQRVNLWWDGPEFLRQNEREWPQNIALLSDLPERKNLTTTAKTLTNTVTTTYTHTSININKVTQIIDFNKYSKFTTLQRVMAYILRYLHNSKCKIDKHTGHLTVEELNLAMKRLIKLHQQECFATEINILKINKNLPSKSRLLSLSPFLDDNGFLRVGGRLQNSSEIYTKKHQILLDCSHNFTKLLFAYMHKKHLHSGPQLLLANIRNEYWPLKGRILARGTINKCSVCRLMKAKSINPLMGNLPASRVTPSYPFEVSGVDFAGPFLITDRKGRGCKISKSYLCLFICFATKAIHLEIASDLSTDAFIMCLRRFISRRGKPNQIYCDNGTNFVGANNEINSFLNSEHENISTFGADEGIKFNFSPAYSPHFGGLWEAGVKAAKFHAVRILGDRHLTFEELSTLFTQIEAILNSRPLTPLSSDPTDLEPLTPGHFLIGRMLTSLPSPNLQDINPNRLNRYQLLEQLKQHFWGRWRNEYLCELQQRNKWRINQDNLKEGDMVILKEPNIPPLKWRVGRIHKLYPGRDGVARVADIKTAKGIYRRSLHQTCPLLHEDDKTDLRASEPSVIDRREDVYAHKEK</sequence>
<dbReference type="Gene3D" id="2.40.70.10">
    <property type="entry name" value="Acid Proteases"/>
    <property type="match status" value="1"/>
</dbReference>
<organism evidence="2 3">
    <name type="scientific">Galleria mellonella</name>
    <name type="common">Greater wax moth</name>
    <dbReference type="NCBI Taxonomy" id="7137"/>
    <lineage>
        <taxon>Eukaryota</taxon>
        <taxon>Metazoa</taxon>
        <taxon>Ecdysozoa</taxon>
        <taxon>Arthropoda</taxon>
        <taxon>Hexapoda</taxon>
        <taxon>Insecta</taxon>
        <taxon>Pterygota</taxon>
        <taxon>Neoptera</taxon>
        <taxon>Endopterygota</taxon>
        <taxon>Lepidoptera</taxon>
        <taxon>Glossata</taxon>
        <taxon>Ditrysia</taxon>
        <taxon>Pyraloidea</taxon>
        <taxon>Pyralidae</taxon>
        <taxon>Galleriinae</taxon>
        <taxon>Galleria</taxon>
    </lineage>
</organism>
<dbReference type="InterPro" id="IPR036397">
    <property type="entry name" value="RNaseH_sf"/>
</dbReference>
<dbReference type="SUPFAM" id="SSF53098">
    <property type="entry name" value="Ribonuclease H-like"/>
    <property type="match status" value="1"/>
</dbReference>
<evidence type="ECO:0000259" key="1">
    <source>
        <dbReference type="PROSITE" id="PS50994"/>
    </source>
</evidence>
<dbReference type="Pfam" id="PF18701">
    <property type="entry name" value="DUF5641"/>
    <property type="match status" value="1"/>
</dbReference>
<dbReference type="InterPro" id="IPR021109">
    <property type="entry name" value="Peptidase_aspartic_dom_sf"/>
</dbReference>
<dbReference type="Pfam" id="PF05380">
    <property type="entry name" value="Peptidase_A17"/>
    <property type="match status" value="1"/>
</dbReference>
<dbReference type="GeneID" id="128202584"/>
<feature type="domain" description="Integrase catalytic" evidence="1">
    <location>
        <begin position="1393"/>
        <end position="1582"/>
    </location>
</feature>
<dbReference type="InterPro" id="IPR012337">
    <property type="entry name" value="RNaseH-like_sf"/>
</dbReference>
<reference evidence="3" key="1">
    <citation type="submission" date="2025-08" db="UniProtKB">
        <authorList>
            <consortium name="RefSeq"/>
        </authorList>
    </citation>
    <scope>IDENTIFICATION</scope>
    <source>
        <tissue evidence="3">Whole larvae</tissue>
    </source>
</reference>
<dbReference type="InterPro" id="IPR043502">
    <property type="entry name" value="DNA/RNA_pol_sf"/>
</dbReference>
<dbReference type="PANTHER" id="PTHR47331:SF1">
    <property type="entry name" value="GAG-LIKE PROTEIN"/>
    <property type="match status" value="1"/>
</dbReference>
<dbReference type="InterPro" id="IPR001584">
    <property type="entry name" value="Integrase_cat-core"/>
</dbReference>
<evidence type="ECO:0000313" key="3">
    <source>
        <dbReference type="RefSeq" id="XP_052759355.1"/>
    </source>
</evidence>
<dbReference type="PROSITE" id="PS50994">
    <property type="entry name" value="INTEGRASE"/>
    <property type="match status" value="1"/>
</dbReference>
<accession>A0ABM3N788</accession>
<dbReference type="Proteomes" id="UP001652740">
    <property type="component" value="Unplaced"/>
</dbReference>
<dbReference type="PANTHER" id="PTHR47331">
    <property type="entry name" value="PHD-TYPE DOMAIN-CONTAINING PROTEIN"/>
    <property type="match status" value="1"/>
</dbReference>
<protein>
    <submittedName>
        <fullName evidence="3">Uncharacterized protein LOC128202584</fullName>
    </submittedName>
</protein>
<dbReference type="InterPro" id="IPR005312">
    <property type="entry name" value="DUF1759"/>
</dbReference>
<gene>
    <name evidence="3" type="primary">LOC128202584</name>
</gene>
<dbReference type="CDD" id="cd01644">
    <property type="entry name" value="RT_pepA17"/>
    <property type="match status" value="1"/>
</dbReference>
<dbReference type="RefSeq" id="XP_052759355.1">
    <property type="nucleotide sequence ID" value="XM_052903395.1"/>
</dbReference>
<name>A0ABM3N788_GALME</name>
<dbReference type="InterPro" id="IPR040676">
    <property type="entry name" value="DUF5641"/>
</dbReference>
<dbReference type="SUPFAM" id="SSF56672">
    <property type="entry name" value="DNA/RNA polymerases"/>
    <property type="match status" value="1"/>
</dbReference>
<dbReference type="Pfam" id="PF03564">
    <property type="entry name" value="DUF1759"/>
    <property type="match status" value="1"/>
</dbReference>
<dbReference type="InterPro" id="IPR008042">
    <property type="entry name" value="Retrotrans_Pao"/>
</dbReference>
<proteinExistence type="predicted"/>
<dbReference type="Gene3D" id="3.30.420.10">
    <property type="entry name" value="Ribonuclease H-like superfamily/Ribonuclease H"/>
    <property type="match status" value="1"/>
</dbReference>